<feature type="transmembrane region" description="Helical" evidence="6">
    <location>
        <begin position="48"/>
        <end position="69"/>
    </location>
</feature>
<dbReference type="EMBL" id="CP009516">
    <property type="protein sequence ID" value="AKB78654.1"/>
    <property type="molecule type" value="Genomic_DNA"/>
</dbReference>
<dbReference type="OrthoDB" id="137883at2157"/>
<dbReference type="AlphaFoldDB" id="A0A0E3SAD0"/>
<dbReference type="PANTHER" id="PTHR36115:SF4">
    <property type="entry name" value="MEMBRANE PROTEIN"/>
    <property type="match status" value="1"/>
</dbReference>
<keyword evidence="4 6" id="KW-1133">Transmembrane helix</keyword>
<dbReference type="PATRIC" id="fig|1434110.4.peg.2766"/>
<dbReference type="Proteomes" id="UP000033101">
    <property type="component" value="Chromosome"/>
</dbReference>
<keyword evidence="2" id="KW-1003">Cell membrane</keyword>
<feature type="transmembrane region" description="Helical" evidence="6">
    <location>
        <begin position="154"/>
        <end position="171"/>
    </location>
</feature>
<name>A0A0E3SAD0_9EURY</name>
<evidence type="ECO:0000313" key="8">
    <source>
        <dbReference type="EMBL" id="AKB78654.1"/>
    </source>
</evidence>
<dbReference type="HOGENOM" id="CLU_1431656_0_0_2"/>
<comment type="subcellular location">
    <subcellularLocation>
        <location evidence="1">Cell membrane</location>
        <topology evidence="1">Multi-pass membrane protein</topology>
    </subcellularLocation>
</comment>
<keyword evidence="3 6" id="KW-0812">Transmembrane</keyword>
<protein>
    <submittedName>
        <fullName evidence="8">RDD domain containing protein</fullName>
    </submittedName>
</protein>
<evidence type="ECO:0000256" key="5">
    <source>
        <dbReference type="ARBA" id="ARBA00023136"/>
    </source>
</evidence>
<accession>A0A0E3SAD0</accession>
<evidence type="ECO:0000313" key="9">
    <source>
        <dbReference type="Proteomes" id="UP000033101"/>
    </source>
</evidence>
<organism evidence="8 9">
    <name type="scientific">Methanosarcina horonobensis HB-1 = JCM 15518</name>
    <dbReference type="NCBI Taxonomy" id="1434110"/>
    <lineage>
        <taxon>Archaea</taxon>
        <taxon>Methanobacteriati</taxon>
        <taxon>Methanobacteriota</taxon>
        <taxon>Stenosarchaea group</taxon>
        <taxon>Methanomicrobia</taxon>
        <taxon>Methanosarcinales</taxon>
        <taxon>Methanosarcinaceae</taxon>
        <taxon>Methanosarcina</taxon>
    </lineage>
</organism>
<dbReference type="InterPro" id="IPR010432">
    <property type="entry name" value="RDD"/>
</dbReference>
<dbReference type="KEGG" id="mhor:MSHOH_2171"/>
<evidence type="ECO:0000256" key="6">
    <source>
        <dbReference type="SAM" id="Phobius"/>
    </source>
</evidence>
<evidence type="ECO:0000256" key="1">
    <source>
        <dbReference type="ARBA" id="ARBA00004651"/>
    </source>
</evidence>
<dbReference type="STRING" id="1434110.MSHOH_2171"/>
<feature type="transmembrane region" description="Helical" evidence="6">
    <location>
        <begin position="75"/>
        <end position="92"/>
    </location>
</feature>
<evidence type="ECO:0000256" key="3">
    <source>
        <dbReference type="ARBA" id="ARBA00022692"/>
    </source>
</evidence>
<evidence type="ECO:0000256" key="4">
    <source>
        <dbReference type="ARBA" id="ARBA00022989"/>
    </source>
</evidence>
<dbReference type="InterPro" id="IPR051791">
    <property type="entry name" value="Pra-immunoreactive"/>
</dbReference>
<dbReference type="PANTHER" id="PTHR36115">
    <property type="entry name" value="PROLINE-RICH ANTIGEN HOMOLOG-RELATED"/>
    <property type="match status" value="1"/>
</dbReference>
<dbReference type="Pfam" id="PF06271">
    <property type="entry name" value="RDD"/>
    <property type="match status" value="1"/>
</dbReference>
<dbReference type="RefSeq" id="WP_048139797.1">
    <property type="nucleotide sequence ID" value="NZ_CP009516.1"/>
</dbReference>
<dbReference type="GeneID" id="24831421"/>
<evidence type="ECO:0000259" key="7">
    <source>
        <dbReference type="Pfam" id="PF06271"/>
    </source>
</evidence>
<feature type="transmembrane region" description="Helical" evidence="6">
    <location>
        <begin position="127"/>
        <end position="148"/>
    </location>
</feature>
<proteinExistence type="predicted"/>
<evidence type="ECO:0000256" key="2">
    <source>
        <dbReference type="ARBA" id="ARBA00022475"/>
    </source>
</evidence>
<keyword evidence="9" id="KW-1185">Reference proteome</keyword>
<reference evidence="8 9" key="1">
    <citation type="submission" date="2014-07" db="EMBL/GenBank/DDBJ databases">
        <title>Methanogenic archaea and the global carbon cycle.</title>
        <authorList>
            <person name="Henriksen J.R."/>
            <person name="Luke J."/>
            <person name="Reinhart S."/>
            <person name="Benedict M.N."/>
            <person name="Youngblut N.D."/>
            <person name="Metcalf M.E."/>
            <person name="Whitaker R.J."/>
            <person name="Metcalf W.W."/>
        </authorList>
    </citation>
    <scope>NUCLEOTIDE SEQUENCE [LARGE SCALE GENOMIC DNA]</scope>
    <source>
        <strain evidence="8 9">HB-1</strain>
    </source>
</reference>
<sequence>MGDWLNTETVSVTAESGKCLEAVNEEKTIEEAHLCDIWKRCAAYLLDILLVNLFVFLILIAATLVTGATGSLAEVYSIAFANLVIFAYFVYFENSQVQATPGKKWMNLKVVDFEERRMSFIRAFFRNLARGMPIIVLVVVDVAANGAGIINKHLGWYFLIPFATYVPVLFMDMRQGVHDVLAGTVVVKSFADERE</sequence>
<feature type="domain" description="RDD" evidence="7">
    <location>
        <begin position="36"/>
        <end position="183"/>
    </location>
</feature>
<dbReference type="GO" id="GO:0005886">
    <property type="term" value="C:plasma membrane"/>
    <property type="evidence" value="ECO:0007669"/>
    <property type="project" value="UniProtKB-SubCell"/>
</dbReference>
<gene>
    <name evidence="8" type="ORF">MSHOH_2171</name>
</gene>
<keyword evidence="5 6" id="KW-0472">Membrane</keyword>